<comment type="subcellular location">
    <subcellularLocation>
        <location evidence="1">Nucleus</location>
    </subcellularLocation>
</comment>
<dbReference type="InterPro" id="IPR046347">
    <property type="entry name" value="bZIP_sf"/>
</dbReference>
<evidence type="ECO:0000313" key="9">
    <source>
        <dbReference type="Proteomes" id="UP001054252"/>
    </source>
</evidence>
<dbReference type="Gene3D" id="1.20.5.170">
    <property type="match status" value="1"/>
</dbReference>
<proteinExistence type="predicted"/>
<dbReference type="InterPro" id="IPR052483">
    <property type="entry name" value="bZIP_transcription_regulators"/>
</dbReference>
<dbReference type="GO" id="GO:0003677">
    <property type="term" value="F:DNA binding"/>
    <property type="evidence" value="ECO:0007669"/>
    <property type="project" value="TreeGrafter"/>
</dbReference>
<dbReference type="Proteomes" id="UP001054252">
    <property type="component" value="Unassembled WGS sequence"/>
</dbReference>
<dbReference type="GO" id="GO:0005634">
    <property type="term" value="C:nucleus"/>
    <property type="evidence" value="ECO:0007669"/>
    <property type="project" value="UniProtKB-SubCell"/>
</dbReference>
<evidence type="ECO:0000256" key="2">
    <source>
        <dbReference type="ARBA" id="ARBA00023015"/>
    </source>
</evidence>
<evidence type="ECO:0000256" key="5">
    <source>
        <dbReference type="SAM" id="Coils"/>
    </source>
</evidence>
<sequence>MEGTWPSGNPYSSAMAPAPLPLAPSSYQVWKKTYLRHDSGAGSSTMGAAKNFVLPAEGDDNNISPAARTVADGVGESSAENGGVKTRGWTRSLDPNMDPRKLRRIVSNRISAQKSRMKKMQYVADMEMKVKALEAQIAVISPQVAHYTEHYKLLQMERRRLNQKMAAFDNERLLIDAEIEKKKAEVKRLRQLQFNQEQEMMRKSRFMTVWDQEFIGQMMDQGSNLSALGQSNVNSNQVQIGENTAEMNRMMRQQNLMPVWEAGSGQMMDLNLNQSETGLELGSSLNQFGLEQNTSPNSSLLGLGEIEKLLNQNPRFTEFNITY</sequence>
<feature type="region of interest" description="Disordered" evidence="6">
    <location>
        <begin position="70"/>
        <end position="97"/>
    </location>
</feature>
<name>A0AAV5JGF8_9ROSI</name>
<accession>A0AAV5JGF8</accession>
<comment type="caution">
    <text evidence="8">The sequence shown here is derived from an EMBL/GenBank/DDBJ whole genome shotgun (WGS) entry which is preliminary data.</text>
</comment>
<dbReference type="EMBL" id="BPVZ01000030">
    <property type="protein sequence ID" value="GKV09490.1"/>
    <property type="molecule type" value="Genomic_DNA"/>
</dbReference>
<keyword evidence="5" id="KW-0175">Coiled coil</keyword>
<dbReference type="InterPro" id="IPR044759">
    <property type="entry name" value="bZIP_RF2"/>
</dbReference>
<reference evidence="8 9" key="1">
    <citation type="journal article" date="2021" name="Commun. Biol.">
        <title>The genome of Shorea leprosula (Dipterocarpaceae) highlights the ecological relevance of drought in aseasonal tropical rainforests.</title>
        <authorList>
            <person name="Ng K.K.S."/>
            <person name="Kobayashi M.J."/>
            <person name="Fawcett J.A."/>
            <person name="Hatakeyama M."/>
            <person name="Paape T."/>
            <person name="Ng C.H."/>
            <person name="Ang C.C."/>
            <person name="Tnah L.H."/>
            <person name="Lee C.T."/>
            <person name="Nishiyama T."/>
            <person name="Sese J."/>
            <person name="O'Brien M.J."/>
            <person name="Copetti D."/>
            <person name="Mohd Noor M.I."/>
            <person name="Ong R.C."/>
            <person name="Putra M."/>
            <person name="Sireger I.Z."/>
            <person name="Indrioko S."/>
            <person name="Kosugi Y."/>
            <person name="Izuno A."/>
            <person name="Isagi Y."/>
            <person name="Lee S.L."/>
            <person name="Shimizu K.K."/>
        </authorList>
    </citation>
    <scope>NUCLEOTIDE SEQUENCE [LARGE SCALE GENOMIC DNA]</scope>
    <source>
        <strain evidence="8">214</strain>
    </source>
</reference>
<protein>
    <recommendedName>
        <fullName evidence="7">BZIP domain-containing protein</fullName>
    </recommendedName>
</protein>
<dbReference type="GO" id="GO:0003700">
    <property type="term" value="F:DNA-binding transcription factor activity"/>
    <property type="evidence" value="ECO:0007669"/>
    <property type="project" value="InterPro"/>
</dbReference>
<feature type="domain" description="BZIP" evidence="7">
    <location>
        <begin position="98"/>
        <end position="161"/>
    </location>
</feature>
<dbReference type="Pfam" id="PF00170">
    <property type="entry name" value="bZIP_1"/>
    <property type="match status" value="1"/>
</dbReference>
<evidence type="ECO:0000313" key="8">
    <source>
        <dbReference type="EMBL" id="GKV09490.1"/>
    </source>
</evidence>
<evidence type="ECO:0000259" key="7">
    <source>
        <dbReference type="PROSITE" id="PS50217"/>
    </source>
</evidence>
<dbReference type="InterPro" id="IPR004827">
    <property type="entry name" value="bZIP"/>
</dbReference>
<keyword evidence="2" id="KW-0805">Transcription regulation</keyword>
<dbReference type="PANTHER" id="PTHR46391">
    <property type="entry name" value="BASIC LEUCINE ZIPPER 34"/>
    <property type="match status" value="1"/>
</dbReference>
<evidence type="ECO:0000256" key="3">
    <source>
        <dbReference type="ARBA" id="ARBA00023163"/>
    </source>
</evidence>
<dbReference type="CDD" id="cd14703">
    <property type="entry name" value="bZIP_plant_RF2"/>
    <property type="match status" value="1"/>
</dbReference>
<dbReference type="SUPFAM" id="SSF57959">
    <property type="entry name" value="Leucine zipper domain"/>
    <property type="match status" value="1"/>
</dbReference>
<organism evidence="8 9">
    <name type="scientific">Rubroshorea leprosula</name>
    <dbReference type="NCBI Taxonomy" id="152421"/>
    <lineage>
        <taxon>Eukaryota</taxon>
        <taxon>Viridiplantae</taxon>
        <taxon>Streptophyta</taxon>
        <taxon>Embryophyta</taxon>
        <taxon>Tracheophyta</taxon>
        <taxon>Spermatophyta</taxon>
        <taxon>Magnoliopsida</taxon>
        <taxon>eudicotyledons</taxon>
        <taxon>Gunneridae</taxon>
        <taxon>Pentapetalae</taxon>
        <taxon>rosids</taxon>
        <taxon>malvids</taxon>
        <taxon>Malvales</taxon>
        <taxon>Dipterocarpaceae</taxon>
        <taxon>Rubroshorea</taxon>
    </lineage>
</organism>
<evidence type="ECO:0000256" key="1">
    <source>
        <dbReference type="ARBA" id="ARBA00004123"/>
    </source>
</evidence>
<dbReference type="SMART" id="SM00338">
    <property type="entry name" value="BRLZ"/>
    <property type="match status" value="1"/>
</dbReference>
<gene>
    <name evidence="8" type="ORF">SLEP1_g20978</name>
</gene>
<keyword evidence="9" id="KW-1185">Reference proteome</keyword>
<dbReference type="PANTHER" id="PTHR46391:SF13">
    <property type="entry name" value="ACTIVATOR OF SPOMIN LUC3"/>
    <property type="match status" value="1"/>
</dbReference>
<keyword evidence="4" id="KW-0539">Nucleus</keyword>
<evidence type="ECO:0000256" key="6">
    <source>
        <dbReference type="SAM" id="MobiDB-lite"/>
    </source>
</evidence>
<evidence type="ECO:0000256" key="4">
    <source>
        <dbReference type="ARBA" id="ARBA00023242"/>
    </source>
</evidence>
<dbReference type="PROSITE" id="PS50217">
    <property type="entry name" value="BZIP"/>
    <property type="match status" value="1"/>
</dbReference>
<dbReference type="GO" id="GO:0045893">
    <property type="term" value="P:positive regulation of DNA-templated transcription"/>
    <property type="evidence" value="ECO:0007669"/>
    <property type="project" value="TreeGrafter"/>
</dbReference>
<dbReference type="PROSITE" id="PS00036">
    <property type="entry name" value="BZIP_BASIC"/>
    <property type="match status" value="1"/>
</dbReference>
<feature type="coiled-coil region" evidence="5">
    <location>
        <begin position="151"/>
        <end position="199"/>
    </location>
</feature>
<dbReference type="AlphaFoldDB" id="A0AAV5JGF8"/>
<keyword evidence="3" id="KW-0804">Transcription</keyword>